<sequence length="158" mass="17624">MSTLKSPEAVDAWLAKAGWHPGRRCDDLAATEIEDCQASFRRDGGSLDVIQPALDFLREHVGLVAPLHDSPEDTVMFLPALMYRGAAEDVQELADGLGKKVFPVAHDTYDGGTILMDEAGRFFYLHHSGEYFLGNDKYSAFMNYSRGYPLEHAEDYYA</sequence>
<comment type="caution">
    <text evidence="1">The sequence shown here is derived from an EMBL/GenBank/DDBJ whole genome shotgun (WGS) entry which is preliminary data.</text>
</comment>
<evidence type="ECO:0008006" key="3">
    <source>
        <dbReference type="Google" id="ProtNLM"/>
    </source>
</evidence>
<evidence type="ECO:0000313" key="2">
    <source>
        <dbReference type="Proteomes" id="UP000646738"/>
    </source>
</evidence>
<accession>A0ABQ3RKI3</accession>
<proteinExistence type="predicted"/>
<dbReference type="Pfam" id="PF14433">
    <property type="entry name" value="SUKH-3"/>
    <property type="match status" value="1"/>
</dbReference>
<name>A0ABQ3RKI3_STRRR</name>
<gene>
    <name evidence="1" type="ORF">Srubr_62280</name>
</gene>
<evidence type="ECO:0000313" key="1">
    <source>
        <dbReference type="EMBL" id="GHI56382.1"/>
    </source>
</evidence>
<dbReference type="Proteomes" id="UP000646738">
    <property type="component" value="Unassembled WGS sequence"/>
</dbReference>
<reference evidence="2" key="1">
    <citation type="submission" date="2023-07" db="EMBL/GenBank/DDBJ databases">
        <title>Whole genome shotgun sequence of Streptomyces achromogenes subsp. rubradiris NBRC 14000.</title>
        <authorList>
            <person name="Komaki H."/>
            <person name="Tamura T."/>
        </authorList>
    </citation>
    <scope>NUCLEOTIDE SEQUENCE [LARGE SCALE GENOMIC DNA]</scope>
    <source>
        <strain evidence="2">NBRC 14000</strain>
    </source>
</reference>
<keyword evidence="2" id="KW-1185">Reference proteome</keyword>
<organism evidence="1 2">
    <name type="scientific">Streptomyces rubradiris</name>
    <name type="common">Streptomyces achromogenes subsp. rubradiris</name>
    <dbReference type="NCBI Taxonomy" id="285531"/>
    <lineage>
        <taxon>Bacteria</taxon>
        <taxon>Bacillati</taxon>
        <taxon>Actinomycetota</taxon>
        <taxon>Actinomycetes</taxon>
        <taxon>Kitasatosporales</taxon>
        <taxon>Streptomycetaceae</taxon>
        <taxon>Streptomyces</taxon>
    </lineage>
</organism>
<dbReference type="InterPro" id="IPR025850">
    <property type="entry name" value="SUKH-3"/>
</dbReference>
<dbReference type="RefSeq" id="WP_189998899.1">
    <property type="nucleotide sequence ID" value="NZ_BNCB01000024.1"/>
</dbReference>
<protein>
    <recommendedName>
        <fullName evidence="3">SUKH-3 immunity protein</fullName>
    </recommendedName>
</protein>
<dbReference type="EMBL" id="BNEA01000015">
    <property type="protein sequence ID" value="GHI56382.1"/>
    <property type="molecule type" value="Genomic_DNA"/>
</dbReference>